<sequence>MGPPANTYAGGPRAAQGPIGPMTMESRKRPAPDRSDGRSQGAASSKSGPPQGSNTGSASDRLQHWWREQQKKKKLDGRSFQRKSGIWSLNRKPTWIC</sequence>
<feature type="region of interest" description="Disordered" evidence="1">
    <location>
        <begin position="1"/>
        <end position="97"/>
    </location>
</feature>
<evidence type="ECO:0000256" key="1">
    <source>
        <dbReference type="SAM" id="MobiDB-lite"/>
    </source>
</evidence>
<name>A0A4Y2VRS0_ARAVE</name>
<accession>A0A4Y2VRS0</accession>
<dbReference type="EMBL" id="BGPR01050336">
    <property type="protein sequence ID" value="GBO27351.1"/>
    <property type="molecule type" value="Genomic_DNA"/>
</dbReference>
<comment type="caution">
    <text evidence="2">The sequence shown here is derived from an EMBL/GenBank/DDBJ whole genome shotgun (WGS) entry which is preliminary data.</text>
</comment>
<dbReference type="AlphaFoldDB" id="A0A4Y2VRS0"/>
<feature type="compositionally biased region" description="Basic and acidic residues" evidence="1">
    <location>
        <begin position="25"/>
        <end position="37"/>
    </location>
</feature>
<evidence type="ECO:0000313" key="3">
    <source>
        <dbReference type="Proteomes" id="UP000499080"/>
    </source>
</evidence>
<organism evidence="2 3">
    <name type="scientific">Araneus ventricosus</name>
    <name type="common">Orbweaver spider</name>
    <name type="synonym">Epeira ventricosa</name>
    <dbReference type="NCBI Taxonomy" id="182803"/>
    <lineage>
        <taxon>Eukaryota</taxon>
        <taxon>Metazoa</taxon>
        <taxon>Ecdysozoa</taxon>
        <taxon>Arthropoda</taxon>
        <taxon>Chelicerata</taxon>
        <taxon>Arachnida</taxon>
        <taxon>Araneae</taxon>
        <taxon>Araneomorphae</taxon>
        <taxon>Entelegynae</taxon>
        <taxon>Araneoidea</taxon>
        <taxon>Araneidae</taxon>
        <taxon>Araneus</taxon>
    </lineage>
</organism>
<protein>
    <submittedName>
        <fullName evidence="2">Uncharacterized protein</fullName>
    </submittedName>
</protein>
<dbReference type="Proteomes" id="UP000499080">
    <property type="component" value="Unassembled WGS sequence"/>
</dbReference>
<keyword evidence="3" id="KW-1185">Reference proteome</keyword>
<gene>
    <name evidence="2" type="ORF">AVEN_113071_1</name>
</gene>
<proteinExistence type="predicted"/>
<feature type="compositionally biased region" description="Polar residues" evidence="1">
    <location>
        <begin position="41"/>
        <end position="60"/>
    </location>
</feature>
<evidence type="ECO:0000313" key="2">
    <source>
        <dbReference type="EMBL" id="GBO27351.1"/>
    </source>
</evidence>
<reference evidence="2 3" key="1">
    <citation type="journal article" date="2019" name="Sci. Rep.">
        <title>Orb-weaving spider Araneus ventricosus genome elucidates the spidroin gene catalogue.</title>
        <authorList>
            <person name="Kono N."/>
            <person name="Nakamura H."/>
            <person name="Ohtoshi R."/>
            <person name="Moran D.A.P."/>
            <person name="Shinohara A."/>
            <person name="Yoshida Y."/>
            <person name="Fujiwara M."/>
            <person name="Mori M."/>
            <person name="Tomita M."/>
            <person name="Arakawa K."/>
        </authorList>
    </citation>
    <scope>NUCLEOTIDE SEQUENCE [LARGE SCALE GENOMIC DNA]</scope>
</reference>